<accession>A0A6G1LAE0</accession>
<proteinExistence type="inferred from homology"/>
<dbReference type="GO" id="GO:0008080">
    <property type="term" value="F:N-acetyltransferase activity"/>
    <property type="evidence" value="ECO:0007669"/>
    <property type="project" value="InterPro"/>
</dbReference>
<evidence type="ECO:0000256" key="3">
    <source>
        <dbReference type="ARBA" id="ARBA00023315"/>
    </source>
</evidence>
<dbReference type="Pfam" id="PF13302">
    <property type="entry name" value="Acetyltransf_3"/>
    <property type="match status" value="1"/>
</dbReference>
<evidence type="ECO:0000313" key="6">
    <source>
        <dbReference type="Proteomes" id="UP000799436"/>
    </source>
</evidence>
<organism evidence="5 6">
    <name type="scientific">Teratosphaeria nubilosa</name>
    <dbReference type="NCBI Taxonomy" id="161662"/>
    <lineage>
        <taxon>Eukaryota</taxon>
        <taxon>Fungi</taxon>
        <taxon>Dikarya</taxon>
        <taxon>Ascomycota</taxon>
        <taxon>Pezizomycotina</taxon>
        <taxon>Dothideomycetes</taxon>
        <taxon>Dothideomycetidae</taxon>
        <taxon>Mycosphaerellales</taxon>
        <taxon>Teratosphaeriaceae</taxon>
        <taxon>Teratosphaeria</taxon>
    </lineage>
</organism>
<reference evidence="5" key="1">
    <citation type="journal article" date="2020" name="Stud. Mycol.">
        <title>101 Dothideomycetes genomes: a test case for predicting lifestyles and emergence of pathogens.</title>
        <authorList>
            <person name="Haridas S."/>
            <person name="Albert R."/>
            <person name="Binder M."/>
            <person name="Bloem J."/>
            <person name="Labutti K."/>
            <person name="Salamov A."/>
            <person name="Andreopoulos B."/>
            <person name="Baker S."/>
            <person name="Barry K."/>
            <person name="Bills G."/>
            <person name="Bluhm B."/>
            <person name="Cannon C."/>
            <person name="Castanera R."/>
            <person name="Culley D."/>
            <person name="Daum C."/>
            <person name="Ezra D."/>
            <person name="Gonzalez J."/>
            <person name="Henrissat B."/>
            <person name="Kuo A."/>
            <person name="Liang C."/>
            <person name="Lipzen A."/>
            <person name="Lutzoni F."/>
            <person name="Magnuson J."/>
            <person name="Mondo S."/>
            <person name="Nolan M."/>
            <person name="Ohm R."/>
            <person name="Pangilinan J."/>
            <person name="Park H.-J."/>
            <person name="Ramirez L."/>
            <person name="Alfaro M."/>
            <person name="Sun H."/>
            <person name="Tritt A."/>
            <person name="Yoshinaga Y."/>
            <person name="Zwiers L.-H."/>
            <person name="Turgeon B."/>
            <person name="Goodwin S."/>
            <person name="Spatafora J."/>
            <person name="Crous P."/>
            <person name="Grigoriev I."/>
        </authorList>
    </citation>
    <scope>NUCLEOTIDE SEQUENCE</scope>
    <source>
        <strain evidence="5">CBS 116005</strain>
    </source>
</reference>
<dbReference type="OrthoDB" id="5043642at2759"/>
<keyword evidence="2" id="KW-0808">Transferase</keyword>
<comment type="similarity">
    <text evidence="1">Belongs to the acetyltransferase family. GNAT subfamily.</text>
</comment>
<evidence type="ECO:0000313" key="5">
    <source>
        <dbReference type="EMBL" id="KAF2769903.1"/>
    </source>
</evidence>
<evidence type="ECO:0000256" key="2">
    <source>
        <dbReference type="ARBA" id="ARBA00022679"/>
    </source>
</evidence>
<evidence type="ECO:0000256" key="1">
    <source>
        <dbReference type="ARBA" id="ARBA00009342"/>
    </source>
</evidence>
<dbReference type="PROSITE" id="PS51186">
    <property type="entry name" value="GNAT"/>
    <property type="match status" value="1"/>
</dbReference>
<name>A0A6G1LAE0_9PEZI</name>
<dbReference type="InterPro" id="IPR016181">
    <property type="entry name" value="Acyl_CoA_acyltransferase"/>
</dbReference>
<feature type="domain" description="N-acetyltransferase" evidence="4">
    <location>
        <begin position="34"/>
        <end position="214"/>
    </location>
</feature>
<dbReference type="EMBL" id="ML995830">
    <property type="protein sequence ID" value="KAF2769903.1"/>
    <property type="molecule type" value="Genomic_DNA"/>
</dbReference>
<protein>
    <recommendedName>
        <fullName evidence="4">N-acetyltransferase domain-containing protein</fullName>
    </recommendedName>
</protein>
<evidence type="ECO:0000259" key="4">
    <source>
        <dbReference type="PROSITE" id="PS51186"/>
    </source>
</evidence>
<keyword evidence="6" id="KW-1185">Reference proteome</keyword>
<dbReference type="SUPFAM" id="SSF55729">
    <property type="entry name" value="Acyl-CoA N-acyltransferases (Nat)"/>
    <property type="match status" value="1"/>
</dbReference>
<dbReference type="AlphaFoldDB" id="A0A6G1LAE0"/>
<keyword evidence="3" id="KW-0012">Acyltransferase</keyword>
<dbReference type="PANTHER" id="PTHR13256">
    <property type="entry name" value="N-ACETYLTRANSFERASE 9"/>
    <property type="match status" value="1"/>
</dbReference>
<dbReference type="InterPro" id="IPR039135">
    <property type="entry name" value="NAT9-like"/>
</dbReference>
<dbReference type="Proteomes" id="UP000799436">
    <property type="component" value="Unassembled WGS sequence"/>
</dbReference>
<sequence>MKLNTHHALTSPKTLLVPYTPDHVPTYHTWMQSPSLLTATASEPLTLPQEYTMQKSWRQDRDKLTFIICQPLPNAEKVVRAGIDDAPDRMVGDVNLFLYPGEDEGGVVGELELMIALPEVRRKGYGRAAVGVFMEYISTQWGEILAEYQGDDRDHGTTSTRSGVATAMDGLQYLRVKIHESNVGSIELFEGLGFAMAGSGANYFGEVELRLDAQNLALLDRQNVKLLEYDESKSDAIAR</sequence>
<dbReference type="PANTHER" id="PTHR13256:SF16">
    <property type="entry name" value="ALPHA_BETA-TUBULIN-N-ACETYLTRANSFERASE 9"/>
    <property type="match status" value="1"/>
</dbReference>
<dbReference type="InterPro" id="IPR000182">
    <property type="entry name" value="GNAT_dom"/>
</dbReference>
<gene>
    <name evidence="5" type="ORF">EJ03DRAFT_86332</name>
</gene>
<dbReference type="Gene3D" id="3.40.630.30">
    <property type="match status" value="1"/>
</dbReference>